<proteinExistence type="predicted"/>
<evidence type="ECO:0000313" key="1">
    <source>
        <dbReference type="EMBL" id="ROT62523.1"/>
    </source>
</evidence>
<dbReference type="Proteomes" id="UP000283509">
    <property type="component" value="Unassembled WGS sequence"/>
</dbReference>
<evidence type="ECO:0000313" key="2">
    <source>
        <dbReference type="Proteomes" id="UP000283509"/>
    </source>
</evidence>
<name>A0A423SEA5_PENVA</name>
<dbReference type="OrthoDB" id="6338576at2759"/>
<dbReference type="AlphaFoldDB" id="A0A423SEA5"/>
<reference evidence="1 2" key="2">
    <citation type="submission" date="2019-01" db="EMBL/GenBank/DDBJ databases">
        <title>The decoding of complex shrimp genome reveals the adaptation for benthos swimmer, frequently molting mechanism and breeding impact on genome.</title>
        <authorList>
            <person name="Sun Y."/>
            <person name="Gao Y."/>
            <person name="Yu Y."/>
        </authorList>
    </citation>
    <scope>NUCLEOTIDE SEQUENCE [LARGE SCALE GENOMIC DNA]</scope>
    <source>
        <tissue evidence="1">Muscle</tissue>
    </source>
</reference>
<comment type="caution">
    <text evidence="1">The sequence shown here is derived from an EMBL/GenBank/DDBJ whole genome shotgun (WGS) entry which is preliminary data.</text>
</comment>
<reference evidence="1 2" key="1">
    <citation type="submission" date="2018-04" db="EMBL/GenBank/DDBJ databases">
        <authorList>
            <person name="Zhang X."/>
            <person name="Yuan J."/>
            <person name="Li F."/>
            <person name="Xiang J."/>
        </authorList>
    </citation>
    <scope>NUCLEOTIDE SEQUENCE [LARGE SCALE GENOMIC DNA]</scope>
    <source>
        <tissue evidence="1">Muscle</tissue>
    </source>
</reference>
<accession>A0A423SEA5</accession>
<organism evidence="1 2">
    <name type="scientific">Penaeus vannamei</name>
    <name type="common">Whiteleg shrimp</name>
    <name type="synonym">Litopenaeus vannamei</name>
    <dbReference type="NCBI Taxonomy" id="6689"/>
    <lineage>
        <taxon>Eukaryota</taxon>
        <taxon>Metazoa</taxon>
        <taxon>Ecdysozoa</taxon>
        <taxon>Arthropoda</taxon>
        <taxon>Crustacea</taxon>
        <taxon>Multicrustacea</taxon>
        <taxon>Malacostraca</taxon>
        <taxon>Eumalacostraca</taxon>
        <taxon>Eucarida</taxon>
        <taxon>Decapoda</taxon>
        <taxon>Dendrobranchiata</taxon>
        <taxon>Penaeoidea</taxon>
        <taxon>Penaeidae</taxon>
        <taxon>Penaeus</taxon>
    </lineage>
</organism>
<dbReference type="EMBL" id="QCYY01003650">
    <property type="protein sequence ID" value="ROT62523.1"/>
    <property type="molecule type" value="Genomic_DNA"/>
</dbReference>
<sequence length="505" mass="54155">MLPSLPLPPFIPLSSPSFRHVLPLSIKSFLPRPPFIPSDPSPHHMTPLSPPPFIPLTPPPSSLSTLCPLALHHPLSPLLIYPPSPISLALSPSPSSSFRLRFSLSSLQGTSLLPLFPRSLSLPFTLSPSPPNSSPTPPHHSSSPFTLHHLPLLLLLHYPPLSLSSIYPPLSLSFFRLRPPSPFNPLSLSPHSSPTPLPLIHPHLSLSNFSIIPSPLSLLQATSLPLHLSPSLPLHSSPYSFHSPFIPLSLLLSSIYPLSRSLIIPVSPLLHSFPVSLSLPTSLRGDTLREPIGNTSITISSDRDCEEIGSIYGSTIFWTMQAVSILGLVLSFAGLLTCAAGEAGYDVPAAVPVVLAMDITDAVAGQIDLDEVLEIGPLQFVTDKVVQILHEGYKKEVANELAQFEAEGGKVAGRSGGREAVGRSANDTAQEVHRRAKRQVIDVPIPTLQGHVPGRCRFACGLLASHAHQNPFARVGCHVYLSRSQGQGPVLLCVLCIIPSADQDP</sequence>
<keyword evidence="2" id="KW-1185">Reference proteome</keyword>
<protein>
    <submittedName>
        <fullName evidence="1">Uncharacterized protein</fullName>
    </submittedName>
</protein>
<gene>
    <name evidence="1" type="ORF">C7M84_019637</name>
</gene>